<proteinExistence type="predicted"/>
<gene>
    <name evidence="1" type="ORF">Edafosvirus7_41</name>
</gene>
<protein>
    <submittedName>
        <fullName evidence="1">Uncharacterized protein</fullName>
    </submittedName>
</protein>
<accession>A0A3G4ZXY2</accession>
<evidence type="ECO:0000313" key="1">
    <source>
        <dbReference type="EMBL" id="AYV78249.1"/>
    </source>
</evidence>
<name>A0A3G4ZXY2_9VIRU</name>
<sequence length="218" mass="25939">MADKVYYKYKYIFSGLKTFEDAYLFYNKLINIPDKKLPKEHKDIIYSYILGKKYDTVFDFKKMIEILKELDECKYREDTKEIVDNFLKKITDITQIKTIMKIVHSKPMMPHITQKQMKEKVQELITKKCPHCGHKCSLSKDNDYVVCGYLDNGYDWKGCTKDWCFKCGKMLCKSWENDQLFLSINRVHDEKCCKKHANGSGKKYPDDYCQCVQRVFPC</sequence>
<organism evidence="1">
    <name type="scientific">Edafosvirus sp</name>
    <dbReference type="NCBI Taxonomy" id="2487765"/>
    <lineage>
        <taxon>Viruses</taxon>
        <taxon>Varidnaviria</taxon>
        <taxon>Bamfordvirae</taxon>
        <taxon>Nucleocytoviricota</taxon>
        <taxon>Megaviricetes</taxon>
        <taxon>Imitervirales</taxon>
        <taxon>Mimiviridae</taxon>
        <taxon>Klosneuvirinae</taxon>
    </lineage>
</organism>
<reference evidence="1" key="1">
    <citation type="submission" date="2018-10" db="EMBL/GenBank/DDBJ databases">
        <title>Hidden diversity of soil giant viruses.</title>
        <authorList>
            <person name="Schulz F."/>
            <person name="Alteio L."/>
            <person name="Goudeau D."/>
            <person name="Ryan E.M."/>
            <person name="Malmstrom R.R."/>
            <person name="Blanchard J."/>
            <person name="Woyke T."/>
        </authorList>
    </citation>
    <scope>NUCLEOTIDE SEQUENCE</scope>
    <source>
        <strain evidence="1">EDV1</strain>
    </source>
</reference>
<dbReference type="EMBL" id="MK072072">
    <property type="protein sequence ID" value="AYV78249.1"/>
    <property type="molecule type" value="Genomic_DNA"/>
</dbReference>